<evidence type="ECO:0000313" key="2">
    <source>
        <dbReference type="EMBL" id="KJH46723.1"/>
    </source>
</evidence>
<dbReference type="PANTHER" id="PTHR44590:SF3">
    <property type="entry name" value="CARBOXYLESTERASE TYPE B DOMAIN-CONTAINING PROTEIN"/>
    <property type="match status" value="1"/>
</dbReference>
<keyword evidence="3" id="KW-1185">Reference proteome</keyword>
<evidence type="ECO:0000259" key="1">
    <source>
        <dbReference type="Pfam" id="PF00135"/>
    </source>
</evidence>
<dbReference type="PANTHER" id="PTHR44590">
    <property type="entry name" value="CARBOXYLIC ESTER HYDROLASE-RELATED"/>
    <property type="match status" value="1"/>
</dbReference>
<dbReference type="PROSITE" id="PS00941">
    <property type="entry name" value="CARBOXYLESTERASE_B_2"/>
    <property type="match status" value="1"/>
</dbReference>
<reference evidence="3" key="2">
    <citation type="journal article" date="2016" name="Sci. Rep.">
        <title>Dictyocaulus viviparus genome, variome and transcriptome elucidate lungworm biology and support future intervention.</title>
        <authorList>
            <person name="McNulty S.N."/>
            <person name="Strube C."/>
            <person name="Rosa B.A."/>
            <person name="Martin J.C."/>
            <person name="Tyagi R."/>
            <person name="Choi Y.J."/>
            <person name="Wang Q."/>
            <person name="Hallsworth Pepin K."/>
            <person name="Zhang X."/>
            <person name="Ozersky P."/>
            <person name="Wilson R.K."/>
            <person name="Sternberg P.W."/>
            <person name="Gasser R.B."/>
            <person name="Mitreva M."/>
        </authorList>
    </citation>
    <scope>NUCLEOTIDE SEQUENCE [LARGE SCALE GENOMIC DNA]</scope>
    <source>
        <strain evidence="3">HannoverDv2000</strain>
    </source>
</reference>
<name>A0A0D8XQ23_DICVI</name>
<evidence type="ECO:0000313" key="3">
    <source>
        <dbReference type="Proteomes" id="UP000053766"/>
    </source>
</evidence>
<dbReference type="AlphaFoldDB" id="A0A0D8XQ23"/>
<accession>A0A0D8XQ23</accession>
<protein>
    <submittedName>
        <fullName evidence="2">Carboxylesterase</fullName>
    </submittedName>
</protein>
<dbReference type="OrthoDB" id="19653at2759"/>
<dbReference type="InterPro" id="IPR002018">
    <property type="entry name" value="CarbesteraseB"/>
</dbReference>
<feature type="domain" description="Carboxylesterase type B" evidence="1">
    <location>
        <begin position="35"/>
        <end position="203"/>
    </location>
</feature>
<dbReference type="EMBL" id="KN716338">
    <property type="protein sequence ID" value="KJH46723.1"/>
    <property type="molecule type" value="Genomic_DNA"/>
</dbReference>
<organism evidence="2 3">
    <name type="scientific">Dictyocaulus viviparus</name>
    <name type="common">Bovine lungworm</name>
    <dbReference type="NCBI Taxonomy" id="29172"/>
    <lineage>
        <taxon>Eukaryota</taxon>
        <taxon>Metazoa</taxon>
        <taxon>Ecdysozoa</taxon>
        <taxon>Nematoda</taxon>
        <taxon>Chromadorea</taxon>
        <taxon>Rhabditida</taxon>
        <taxon>Rhabditina</taxon>
        <taxon>Rhabditomorpha</taxon>
        <taxon>Strongyloidea</taxon>
        <taxon>Metastrongylidae</taxon>
        <taxon>Dictyocaulus</taxon>
    </lineage>
</organism>
<dbReference type="InterPro" id="IPR019819">
    <property type="entry name" value="Carboxylesterase_B_CS"/>
</dbReference>
<dbReference type="InterPro" id="IPR029058">
    <property type="entry name" value="AB_hydrolase_fold"/>
</dbReference>
<gene>
    <name evidence="2" type="ORF">DICVIV_07212</name>
</gene>
<reference evidence="2 3" key="1">
    <citation type="submission" date="2013-11" db="EMBL/GenBank/DDBJ databases">
        <title>Draft genome of the bovine lungworm Dictyocaulus viviparus.</title>
        <authorList>
            <person name="Mitreva M."/>
        </authorList>
    </citation>
    <scope>NUCLEOTIDE SEQUENCE [LARGE SCALE GENOMIC DNA]</scope>
    <source>
        <strain evidence="2 3">HannoverDv2000</strain>
    </source>
</reference>
<dbReference type="STRING" id="29172.A0A0D8XQ23"/>
<dbReference type="SUPFAM" id="SSF53474">
    <property type="entry name" value="alpha/beta-Hydrolases"/>
    <property type="match status" value="1"/>
</dbReference>
<dbReference type="Gene3D" id="3.40.50.1820">
    <property type="entry name" value="alpha/beta hydrolase"/>
    <property type="match status" value="1"/>
</dbReference>
<proteinExistence type="predicted"/>
<dbReference type="Pfam" id="PF00135">
    <property type="entry name" value="COesterase"/>
    <property type="match status" value="1"/>
</dbReference>
<sequence>MGHGQSHRHPEEDSRVVNTKYGQILGRRFTFDKRQKPEPPEPWENVRETKKFAPRSIQKDMFIIEKTLGGYSQSEDCLYLNVFAPVWSPQSSTGFAVLVFIHGGGFVSDSTVKYGDVGICEHLCTKEVIVVTVQYRVGYLGFFSTGDEHCYGNFALWDQTLALKWIQDNISFFNGDPTNVTVMGQSAGGASVDLLSICPHSRG</sequence>
<dbReference type="Proteomes" id="UP000053766">
    <property type="component" value="Unassembled WGS sequence"/>
</dbReference>